<reference evidence="2" key="2">
    <citation type="submission" date="2020-02" db="EMBL/GenBank/DDBJ databases">
        <authorList>
            <consortium name="NCBI Pathogen Detection Project"/>
        </authorList>
    </citation>
    <scope>NUCLEOTIDE SEQUENCE</scope>
    <source>
        <strain evidence="2">MA.AU168</strain>
    </source>
</reference>
<evidence type="ECO:0000313" key="2">
    <source>
        <dbReference type="EMBL" id="HAG4529155.1"/>
    </source>
</evidence>
<reference evidence="2" key="1">
    <citation type="journal article" date="2018" name="Genome Biol.">
        <title>SKESA: strategic k-mer extension for scrupulous assemblies.</title>
        <authorList>
            <person name="Souvorov A."/>
            <person name="Agarwala R."/>
            <person name="Lipman D.J."/>
        </authorList>
    </citation>
    <scope>NUCLEOTIDE SEQUENCE</scope>
    <source>
        <strain evidence="2">MA.AU168</strain>
    </source>
</reference>
<accession>A0A763SYL0</accession>
<name>A0A763SYL0_SALER</name>
<sequence length="85" mass="9293">MNIIRGCKTGLTGIKLFFSGHCHTGNTPENLFLQKDNMPDDERRAGYGGGSFPLRALILLLLASAFISGFLVGVLAMLWFVIDCM</sequence>
<keyword evidence="1" id="KW-1133">Transmembrane helix</keyword>
<keyword evidence="1" id="KW-0472">Membrane</keyword>
<dbReference type="AlphaFoldDB" id="A0A763SYL0"/>
<comment type="caution">
    <text evidence="2">The sequence shown here is derived from an EMBL/GenBank/DDBJ whole genome shotgun (WGS) entry which is preliminary data.</text>
</comment>
<gene>
    <name evidence="2" type="ORF">G8404_005008</name>
</gene>
<organism evidence="2">
    <name type="scientific">Salmonella enterica</name>
    <name type="common">Salmonella choleraesuis</name>
    <dbReference type="NCBI Taxonomy" id="28901"/>
    <lineage>
        <taxon>Bacteria</taxon>
        <taxon>Pseudomonadati</taxon>
        <taxon>Pseudomonadota</taxon>
        <taxon>Gammaproteobacteria</taxon>
        <taxon>Enterobacterales</taxon>
        <taxon>Enterobacteriaceae</taxon>
        <taxon>Salmonella</taxon>
    </lineage>
</organism>
<dbReference type="EMBL" id="DAAYJT010000037">
    <property type="protein sequence ID" value="HAG4529155.1"/>
    <property type="molecule type" value="Genomic_DNA"/>
</dbReference>
<evidence type="ECO:0000256" key="1">
    <source>
        <dbReference type="SAM" id="Phobius"/>
    </source>
</evidence>
<proteinExistence type="predicted"/>
<feature type="transmembrane region" description="Helical" evidence="1">
    <location>
        <begin position="56"/>
        <end position="82"/>
    </location>
</feature>
<dbReference type="RefSeq" id="WP_262955285.1">
    <property type="nucleotide sequence ID" value="NZ_JAFNLH010000076.1"/>
</dbReference>
<keyword evidence="1" id="KW-0812">Transmembrane</keyword>
<protein>
    <submittedName>
        <fullName evidence="2">Uncharacterized protein</fullName>
    </submittedName>
</protein>